<comment type="caution">
    <text evidence="1">The sequence shown here is derived from an EMBL/GenBank/DDBJ whole genome shotgun (WGS) entry which is preliminary data.</text>
</comment>
<protein>
    <recommendedName>
        <fullName evidence="3">Secreted protein</fullName>
    </recommendedName>
</protein>
<proteinExistence type="predicted"/>
<accession>A0ABR4JG06</accession>
<sequence>MVWYGIVWCSSSWPFGCGTGSCQVRRKSHGCRRAIWYRAACGLCSGACEGSKVSSGCWGGC</sequence>
<evidence type="ECO:0000313" key="1">
    <source>
        <dbReference type="EMBL" id="KAL2838969.1"/>
    </source>
</evidence>
<name>A0ABR4JG06_9EURO</name>
<reference evidence="1 2" key="1">
    <citation type="submission" date="2024-07" db="EMBL/GenBank/DDBJ databases">
        <title>Section-level genome sequencing and comparative genomics of Aspergillus sections Usti and Cavernicolus.</title>
        <authorList>
            <consortium name="Lawrence Berkeley National Laboratory"/>
            <person name="Nybo J.L."/>
            <person name="Vesth T.C."/>
            <person name="Theobald S."/>
            <person name="Frisvad J.C."/>
            <person name="Larsen T.O."/>
            <person name="Kjaerboelling I."/>
            <person name="Rothschild-Mancinelli K."/>
            <person name="Lyhne E.K."/>
            <person name="Kogle M.E."/>
            <person name="Barry K."/>
            <person name="Clum A."/>
            <person name="Na H."/>
            <person name="Ledsgaard L."/>
            <person name="Lin J."/>
            <person name="Lipzen A."/>
            <person name="Kuo A."/>
            <person name="Riley R."/>
            <person name="Mondo S."/>
            <person name="Labutti K."/>
            <person name="Haridas S."/>
            <person name="Pangalinan J."/>
            <person name="Salamov A.A."/>
            <person name="Simmons B.A."/>
            <person name="Magnuson J.K."/>
            <person name="Chen J."/>
            <person name="Drula E."/>
            <person name="Henrissat B."/>
            <person name="Wiebenga A."/>
            <person name="Lubbers R.J."/>
            <person name="Gomes A.C."/>
            <person name="Makela M.R."/>
            <person name="Stajich J."/>
            <person name="Grigoriev I.V."/>
            <person name="Mortensen U.H."/>
            <person name="De Vries R.P."/>
            <person name="Baker S.E."/>
            <person name="Andersen M.R."/>
        </authorList>
    </citation>
    <scope>NUCLEOTIDE SEQUENCE [LARGE SCALE GENOMIC DNA]</scope>
    <source>
        <strain evidence="1 2">CBS 123904</strain>
    </source>
</reference>
<dbReference type="Proteomes" id="UP001610446">
    <property type="component" value="Unassembled WGS sequence"/>
</dbReference>
<evidence type="ECO:0008006" key="3">
    <source>
        <dbReference type="Google" id="ProtNLM"/>
    </source>
</evidence>
<keyword evidence="2" id="KW-1185">Reference proteome</keyword>
<evidence type="ECO:0000313" key="2">
    <source>
        <dbReference type="Proteomes" id="UP001610446"/>
    </source>
</evidence>
<gene>
    <name evidence="1" type="ORF">BJY01DRAFT_219541</name>
</gene>
<dbReference type="EMBL" id="JBFXLU010000139">
    <property type="protein sequence ID" value="KAL2838969.1"/>
    <property type="molecule type" value="Genomic_DNA"/>
</dbReference>
<organism evidence="1 2">
    <name type="scientific">Aspergillus pseudoustus</name>
    <dbReference type="NCBI Taxonomy" id="1810923"/>
    <lineage>
        <taxon>Eukaryota</taxon>
        <taxon>Fungi</taxon>
        <taxon>Dikarya</taxon>
        <taxon>Ascomycota</taxon>
        <taxon>Pezizomycotina</taxon>
        <taxon>Eurotiomycetes</taxon>
        <taxon>Eurotiomycetidae</taxon>
        <taxon>Eurotiales</taxon>
        <taxon>Aspergillaceae</taxon>
        <taxon>Aspergillus</taxon>
        <taxon>Aspergillus subgen. Nidulantes</taxon>
    </lineage>
</organism>